<feature type="binding site" evidence="9">
    <location>
        <begin position="37"/>
        <end position="41"/>
    </location>
    <ligand>
        <name>NAD(+)</name>
        <dbReference type="ChEBI" id="CHEBI:57540"/>
    </ligand>
</feature>
<evidence type="ECO:0000313" key="13">
    <source>
        <dbReference type="EMBL" id="QLL31759.1"/>
    </source>
</evidence>
<dbReference type="InterPro" id="IPR029035">
    <property type="entry name" value="DHS-like_NAD/FAD-binding_dom"/>
</dbReference>
<sequence length="333" mass="37457">MKLSKRVIRMGKSSAIKKVAEHLKNHPEAKVIFMVGAGISTSCGIPDFRSPKTGLYHNLAKLNLPFAEAVFDVDYFDKNPQPFYTLARELYPGNFKPSKFHYLMKLFENNKRLQRIYTQNIDTLEHQALISGSYVIEAHGSFSKNHCIKCSKEYPLEKFKSKLKIDETHSEDSGSTDFDYARCDDCGGLVKPAIVFFGEGLPSRFFDTWEEDQEWFLKEKEKNHLVLIAGTSLTVYPFASLPEEVPPEVRRALINQELVGDFKAFPREEDIIIHGDVDDAAQKLAAELGWLTDLELLAAGGQEASATEEVEILVSQLGGLDLDGKISTEKTET</sequence>
<feature type="binding site" evidence="9">
    <location>
        <begin position="119"/>
        <end position="122"/>
    </location>
    <ligand>
        <name>NAD(+)</name>
        <dbReference type="ChEBI" id="CHEBI:57540"/>
    </ligand>
</feature>
<dbReference type="GO" id="GO:0005634">
    <property type="term" value="C:nucleus"/>
    <property type="evidence" value="ECO:0007669"/>
    <property type="project" value="TreeGrafter"/>
</dbReference>
<dbReference type="GO" id="GO:0017136">
    <property type="term" value="F:histone deacetylase activity, NAD-dependent"/>
    <property type="evidence" value="ECO:0007669"/>
    <property type="project" value="InterPro"/>
</dbReference>
<keyword evidence="6 7" id="KW-0520">NAD</keyword>
<feature type="binding site" evidence="9">
    <location>
        <begin position="47"/>
        <end position="49"/>
    </location>
    <ligand>
        <name>NAD(+)</name>
        <dbReference type="ChEBI" id="CHEBI:57540"/>
    </ligand>
</feature>
<dbReference type="KEGG" id="tgb:HG536_0B06250"/>
<evidence type="ECO:0000313" key="14">
    <source>
        <dbReference type="Proteomes" id="UP000515788"/>
    </source>
</evidence>
<dbReference type="SUPFAM" id="SSF52467">
    <property type="entry name" value="DHS-like NAD/FAD-binding domain"/>
    <property type="match status" value="1"/>
</dbReference>
<evidence type="ECO:0000256" key="5">
    <source>
        <dbReference type="ARBA" id="ARBA00022833"/>
    </source>
</evidence>
<dbReference type="PIRSF" id="PIRSF037938">
    <property type="entry name" value="SIR2_euk"/>
    <property type="match status" value="1"/>
</dbReference>
<evidence type="ECO:0000256" key="2">
    <source>
        <dbReference type="ARBA" id="ARBA00022491"/>
    </source>
</evidence>
<feature type="binding site" evidence="9">
    <location>
        <begin position="255"/>
        <end position="257"/>
    </location>
    <ligand>
        <name>NAD(+)</name>
        <dbReference type="ChEBI" id="CHEBI:57540"/>
    </ligand>
</feature>
<feature type="binding site" evidence="10 11">
    <location>
        <position position="150"/>
    </location>
    <ligand>
        <name>Zn(2+)</name>
        <dbReference type="ChEBI" id="CHEBI:29105"/>
    </ligand>
</feature>
<dbReference type="PANTHER" id="PTHR11085:SF6">
    <property type="entry name" value="NAD-DEPENDENT PROTEIN DEACETYLASE SIRTUIN-2"/>
    <property type="match status" value="1"/>
</dbReference>
<dbReference type="AlphaFoldDB" id="A0A7G3ZE23"/>
<keyword evidence="3 7" id="KW-0808">Transferase</keyword>
<name>A0A7G3ZE23_9SACH</name>
<dbReference type="PROSITE" id="PS50305">
    <property type="entry name" value="SIRTUIN"/>
    <property type="match status" value="1"/>
</dbReference>
<dbReference type="Gene3D" id="3.30.1600.10">
    <property type="entry name" value="SIR2/SIRT2 'Small Domain"/>
    <property type="match status" value="1"/>
</dbReference>
<feature type="binding site" evidence="10 11">
    <location>
        <position position="183"/>
    </location>
    <ligand>
        <name>Zn(2+)</name>
        <dbReference type="ChEBI" id="CHEBI:29105"/>
    </ligand>
</feature>
<dbReference type="EC" id="2.3.1.286" evidence="7"/>
<dbReference type="InterPro" id="IPR017328">
    <property type="entry name" value="Sirtuin_class_I"/>
</dbReference>
<dbReference type="GO" id="GO:0008270">
    <property type="term" value="F:zinc ion binding"/>
    <property type="evidence" value="ECO:0007669"/>
    <property type="project" value="UniProtKB-UniRule"/>
</dbReference>
<feature type="domain" description="Deacetylase sirtuin-type" evidence="12">
    <location>
        <begin position="9"/>
        <end position="291"/>
    </location>
</feature>
<protein>
    <recommendedName>
        <fullName evidence="7">NAD-dependent protein deacetylase</fullName>
        <ecNumber evidence="7">2.3.1.286</ecNumber>
    </recommendedName>
</protein>
<evidence type="ECO:0000256" key="6">
    <source>
        <dbReference type="ARBA" id="ARBA00023027"/>
    </source>
</evidence>
<evidence type="ECO:0000256" key="4">
    <source>
        <dbReference type="ARBA" id="ARBA00022723"/>
    </source>
</evidence>
<keyword evidence="14" id="KW-1185">Reference proteome</keyword>
<evidence type="ECO:0000259" key="12">
    <source>
        <dbReference type="PROSITE" id="PS50305"/>
    </source>
</evidence>
<dbReference type="Proteomes" id="UP000515788">
    <property type="component" value="Chromosome 2"/>
</dbReference>
<dbReference type="PANTHER" id="PTHR11085">
    <property type="entry name" value="NAD-DEPENDENT PROTEIN DEACYLASE SIRTUIN-5, MITOCHONDRIAL-RELATED"/>
    <property type="match status" value="1"/>
</dbReference>
<feature type="binding site" evidence="10 11">
    <location>
        <position position="186"/>
    </location>
    <ligand>
        <name>Zn(2+)</name>
        <dbReference type="ChEBI" id="CHEBI:29105"/>
    </ligand>
</feature>
<feature type="active site" description="Proton acceptor" evidence="8 11">
    <location>
        <position position="139"/>
    </location>
</feature>
<evidence type="ECO:0000256" key="7">
    <source>
        <dbReference type="PIRNR" id="PIRNR037938"/>
    </source>
</evidence>
<dbReference type="RefSeq" id="XP_037138434.1">
    <property type="nucleotide sequence ID" value="XM_037282539.1"/>
</dbReference>
<gene>
    <name evidence="13" type="ORF">HG536_0B06250</name>
</gene>
<dbReference type="GO" id="GO:0070403">
    <property type="term" value="F:NAD+ binding"/>
    <property type="evidence" value="ECO:0007669"/>
    <property type="project" value="UniProtKB-UniRule"/>
</dbReference>
<evidence type="ECO:0000256" key="10">
    <source>
        <dbReference type="PIRSR" id="PIRSR037938-3"/>
    </source>
</evidence>
<reference evidence="13 14" key="1">
    <citation type="submission" date="2020-06" db="EMBL/GenBank/DDBJ databases">
        <title>The yeast mating-type switching endonuclease HO is a domesticated member of an unorthodox homing genetic element family.</title>
        <authorList>
            <person name="Coughlan A.Y."/>
            <person name="Lombardi L."/>
            <person name="Braun-Galleani S."/>
            <person name="Martos A.R."/>
            <person name="Galeote V."/>
            <person name="Bigey F."/>
            <person name="Dequin S."/>
            <person name="Byrne K.P."/>
            <person name="Wolfe K.H."/>
        </authorList>
    </citation>
    <scope>NUCLEOTIDE SEQUENCE [LARGE SCALE GENOMIC DNA]</scope>
    <source>
        <strain evidence="13 14">CBS764</strain>
    </source>
</reference>
<accession>A0A7G3ZE23</accession>
<keyword evidence="5 7" id="KW-0862">Zinc</keyword>
<dbReference type="CDD" id="cd01408">
    <property type="entry name" value="SIRT1"/>
    <property type="match status" value="1"/>
</dbReference>
<keyword evidence="4 7" id="KW-0479">Metal-binding</keyword>
<evidence type="ECO:0000256" key="1">
    <source>
        <dbReference type="ARBA" id="ARBA00006924"/>
    </source>
</evidence>
<organism evidence="13 14">
    <name type="scientific">Torulaspora globosa</name>
    <dbReference type="NCBI Taxonomy" id="48254"/>
    <lineage>
        <taxon>Eukaryota</taxon>
        <taxon>Fungi</taxon>
        <taxon>Dikarya</taxon>
        <taxon>Ascomycota</taxon>
        <taxon>Saccharomycotina</taxon>
        <taxon>Saccharomycetes</taxon>
        <taxon>Saccharomycetales</taxon>
        <taxon>Saccharomycetaceae</taxon>
        <taxon>Torulaspora</taxon>
    </lineage>
</organism>
<evidence type="ECO:0000256" key="3">
    <source>
        <dbReference type="ARBA" id="ARBA00022679"/>
    </source>
</evidence>
<evidence type="ECO:0000256" key="9">
    <source>
        <dbReference type="PIRSR" id="PIRSR037938-2"/>
    </source>
</evidence>
<dbReference type="OrthoDB" id="420264at2759"/>
<proteinExistence type="inferred from homology"/>
<dbReference type="GeneID" id="59324878"/>
<comment type="cofactor">
    <cofactor evidence="10">
        <name>Zn(2+)</name>
        <dbReference type="ChEBI" id="CHEBI:29105"/>
    </cofactor>
    <text evidence="10">Binds 1 zinc ion per subunit.</text>
</comment>
<evidence type="ECO:0000256" key="11">
    <source>
        <dbReference type="PROSITE-ProRule" id="PRU00236"/>
    </source>
</evidence>
<dbReference type="Gene3D" id="3.40.50.1220">
    <property type="entry name" value="TPP-binding domain"/>
    <property type="match status" value="1"/>
</dbReference>
<evidence type="ECO:0000256" key="8">
    <source>
        <dbReference type="PIRSR" id="PIRSR037938-1"/>
    </source>
</evidence>
<dbReference type="InterPro" id="IPR026590">
    <property type="entry name" value="Ssirtuin_cat_dom"/>
</dbReference>
<dbReference type="InterPro" id="IPR003000">
    <property type="entry name" value="Sirtuin"/>
</dbReference>
<dbReference type="InterPro" id="IPR026591">
    <property type="entry name" value="Sirtuin_cat_small_dom_sf"/>
</dbReference>
<dbReference type="InterPro" id="IPR050134">
    <property type="entry name" value="NAD-dep_sirtuin_deacylases"/>
</dbReference>
<dbReference type="EMBL" id="CP059247">
    <property type="protein sequence ID" value="QLL31759.1"/>
    <property type="molecule type" value="Genomic_DNA"/>
</dbReference>
<dbReference type="Pfam" id="PF02146">
    <property type="entry name" value="SIR2"/>
    <property type="match status" value="1"/>
</dbReference>
<feature type="binding site" evidence="9">
    <location>
        <begin position="231"/>
        <end position="232"/>
    </location>
    <ligand>
        <name>NAD(+)</name>
        <dbReference type="ChEBI" id="CHEBI:57540"/>
    </ligand>
</feature>
<comment type="catalytic activity">
    <reaction evidence="7">
        <text>N(6)-acetyl-L-lysyl-[protein] + NAD(+) + H2O = 2''-O-acetyl-ADP-D-ribose + nicotinamide + L-lysyl-[protein]</text>
        <dbReference type="Rhea" id="RHEA:43636"/>
        <dbReference type="Rhea" id="RHEA-COMP:9752"/>
        <dbReference type="Rhea" id="RHEA-COMP:10731"/>
        <dbReference type="ChEBI" id="CHEBI:15377"/>
        <dbReference type="ChEBI" id="CHEBI:17154"/>
        <dbReference type="ChEBI" id="CHEBI:29969"/>
        <dbReference type="ChEBI" id="CHEBI:57540"/>
        <dbReference type="ChEBI" id="CHEBI:61930"/>
        <dbReference type="ChEBI" id="CHEBI:83767"/>
        <dbReference type="EC" id="2.3.1.286"/>
    </reaction>
</comment>
<feature type="binding site" evidence="10 11">
    <location>
        <position position="147"/>
    </location>
    <ligand>
        <name>Zn(2+)</name>
        <dbReference type="ChEBI" id="CHEBI:29105"/>
    </ligand>
</feature>
<keyword evidence="2" id="KW-0678">Repressor</keyword>
<comment type="similarity">
    <text evidence="1 7">Belongs to the sirtuin family. Class I subfamily.</text>
</comment>